<sequence>MQRQIGVQEVAWTQYFEENGIEPLTIVYEDLTAAYEETIHATLAFLGVPEAEHSAPELPTSRQSDSTSDEWVERYRRGEYARERER</sequence>
<feature type="compositionally biased region" description="Basic and acidic residues" evidence="1">
    <location>
        <begin position="71"/>
        <end position="86"/>
    </location>
</feature>
<dbReference type="Gene3D" id="3.40.50.300">
    <property type="entry name" value="P-loop containing nucleotide triphosphate hydrolases"/>
    <property type="match status" value="1"/>
</dbReference>
<dbReference type="Pfam" id="PF09037">
    <property type="entry name" value="Sulphotransf"/>
    <property type="match status" value="1"/>
</dbReference>
<dbReference type="SUPFAM" id="SSF52540">
    <property type="entry name" value="P-loop containing nucleoside triphosphate hydrolases"/>
    <property type="match status" value="1"/>
</dbReference>
<reference evidence="3" key="1">
    <citation type="submission" date="2020-02" db="EMBL/GenBank/DDBJ databases">
        <authorList>
            <person name="Meier V. D."/>
        </authorList>
    </citation>
    <scope>NUCLEOTIDE SEQUENCE</scope>
    <source>
        <strain evidence="3">AVDCRST_MAG17</strain>
    </source>
</reference>
<dbReference type="AlphaFoldDB" id="A0A6J4T5R5"/>
<feature type="domain" description="Sulphotransferase Stf0" evidence="2">
    <location>
        <begin position="5"/>
        <end position="77"/>
    </location>
</feature>
<dbReference type="EMBL" id="CADCVV010000180">
    <property type="protein sequence ID" value="CAA9514722.1"/>
    <property type="molecule type" value="Genomic_DNA"/>
</dbReference>
<evidence type="ECO:0000259" key="2">
    <source>
        <dbReference type="Pfam" id="PF09037"/>
    </source>
</evidence>
<proteinExistence type="predicted"/>
<feature type="region of interest" description="Disordered" evidence="1">
    <location>
        <begin position="52"/>
        <end position="86"/>
    </location>
</feature>
<gene>
    <name evidence="3" type="ORF">AVDCRST_MAG17-2207</name>
</gene>
<protein>
    <recommendedName>
        <fullName evidence="2">Sulphotransferase Stf0 domain-containing protein</fullName>
    </recommendedName>
</protein>
<evidence type="ECO:0000313" key="3">
    <source>
        <dbReference type="EMBL" id="CAA9514722.1"/>
    </source>
</evidence>
<dbReference type="InterPro" id="IPR024628">
    <property type="entry name" value="Sulfotransferase_Stf0_dom"/>
</dbReference>
<dbReference type="InterPro" id="IPR027417">
    <property type="entry name" value="P-loop_NTPase"/>
</dbReference>
<name>A0A6J4T5R5_9ACTN</name>
<accession>A0A6J4T5R5</accession>
<organism evidence="3">
    <name type="scientific">uncultured Solirubrobacterales bacterium</name>
    <dbReference type="NCBI Taxonomy" id="768556"/>
    <lineage>
        <taxon>Bacteria</taxon>
        <taxon>Bacillati</taxon>
        <taxon>Actinomycetota</taxon>
        <taxon>Thermoleophilia</taxon>
        <taxon>Solirubrobacterales</taxon>
        <taxon>environmental samples</taxon>
    </lineage>
</organism>
<evidence type="ECO:0000256" key="1">
    <source>
        <dbReference type="SAM" id="MobiDB-lite"/>
    </source>
</evidence>